<dbReference type="EMBL" id="DPOP01000097">
    <property type="protein sequence ID" value="HCW67975.1"/>
    <property type="molecule type" value="Genomic_DNA"/>
</dbReference>
<accession>A0A358HZY0</accession>
<evidence type="ECO:0000313" key="2">
    <source>
        <dbReference type="EMBL" id="HBV00741.1"/>
    </source>
</evidence>
<dbReference type="AlphaFoldDB" id="A0A358HZY0"/>
<reference evidence="4 5" key="1">
    <citation type="journal article" date="2018" name="Nat. Biotechnol.">
        <title>A standardized bacterial taxonomy based on genome phylogeny substantially revises the tree of life.</title>
        <authorList>
            <person name="Parks D.H."/>
            <person name="Chuvochina M."/>
            <person name="Waite D.W."/>
            <person name="Rinke C."/>
            <person name="Skarshewski A."/>
            <person name="Chaumeil P.A."/>
            <person name="Hugenholtz P."/>
        </authorList>
    </citation>
    <scope>NUCLEOTIDE SEQUENCE [LARGE SCALE GENOMIC DNA]</scope>
    <source>
        <strain evidence="2">UBA8707</strain>
        <strain evidence="3">UBA9881</strain>
    </source>
</reference>
<evidence type="ECO:0000313" key="3">
    <source>
        <dbReference type="EMBL" id="HCW67975.1"/>
    </source>
</evidence>
<sequence length="95" mass="10326">MISPTPAPAFGPMPDLVECWAVMMPPRGFTGGIIAVLAKPPSRKTISNILLYLSIDRVLQHDGPHTPAPEATTQENPDDQQPHTDRNPFPPGHPQ</sequence>
<organism evidence="2 5">
    <name type="scientific">Thalassospira lucentensis</name>
    <dbReference type="NCBI Taxonomy" id="168935"/>
    <lineage>
        <taxon>Bacteria</taxon>
        <taxon>Pseudomonadati</taxon>
        <taxon>Pseudomonadota</taxon>
        <taxon>Alphaproteobacteria</taxon>
        <taxon>Rhodospirillales</taxon>
        <taxon>Thalassospiraceae</taxon>
        <taxon>Thalassospira</taxon>
    </lineage>
</organism>
<evidence type="ECO:0000256" key="1">
    <source>
        <dbReference type="SAM" id="MobiDB-lite"/>
    </source>
</evidence>
<protein>
    <submittedName>
        <fullName evidence="2">Uncharacterized protein</fullName>
    </submittedName>
</protein>
<proteinExistence type="predicted"/>
<dbReference type="EMBL" id="DOOG01000181">
    <property type="protein sequence ID" value="HBV00741.1"/>
    <property type="molecule type" value="Genomic_DNA"/>
</dbReference>
<dbReference type="Proteomes" id="UP000264179">
    <property type="component" value="Unassembled WGS sequence"/>
</dbReference>
<comment type="caution">
    <text evidence="2">The sequence shown here is derived from an EMBL/GenBank/DDBJ whole genome shotgun (WGS) entry which is preliminary data.</text>
</comment>
<gene>
    <name evidence="2" type="ORF">DEF21_22965</name>
    <name evidence="3" type="ORF">DHR80_12410</name>
</gene>
<evidence type="ECO:0000313" key="5">
    <source>
        <dbReference type="Proteomes" id="UP000264753"/>
    </source>
</evidence>
<feature type="region of interest" description="Disordered" evidence="1">
    <location>
        <begin position="60"/>
        <end position="95"/>
    </location>
</feature>
<name>A0A358HZY0_9PROT</name>
<dbReference type="Proteomes" id="UP000264753">
    <property type="component" value="Unassembled WGS sequence"/>
</dbReference>
<evidence type="ECO:0000313" key="4">
    <source>
        <dbReference type="Proteomes" id="UP000264179"/>
    </source>
</evidence>